<dbReference type="InterPro" id="IPR051531">
    <property type="entry name" value="N-acetyltransferase"/>
</dbReference>
<evidence type="ECO:0000313" key="4">
    <source>
        <dbReference type="EMBL" id="MBU5592468.1"/>
    </source>
</evidence>
<dbReference type="PANTHER" id="PTHR43792:SF8">
    <property type="entry name" value="[RIBOSOMAL PROTEIN US5]-ALANINE N-ACETYLTRANSFERASE"/>
    <property type="match status" value="1"/>
</dbReference>
<gene>
    <name evidence="4" type="ORF">KQI89_11950</name>
</gene>
<evidence type="ECO:0000259" key="3">
    <source>
        <dbReference type="PROSITE" id="PS51186"/>
    </source>
</evidence>
<dbReference type="Proteomes" id="UP000736583">
    <property type="component" value="Unassembled WGS sequence"/>
</dbReference>
<sequence length="150" mass="17810">MFEFKEFDYLTDGEIDLKIEEKIPYNEEKDYVPTYKYRITIHDSDDRIGEINIRIGYNEGIYYCGNIGYMIEEMYRGNGYASKACKIIKDVAIAHEMNKLIITCNPDNLPSRRTCEKTGLKLKEIVDLPIYNEMYKEGERQKCIYEWILE</sequence>
<comment type="caution">
    <text evidence="4">The sequence shown here is derived from an EMBL/GenBank/DDBJ whole genome shotgun (WGS) entry which is preliminary data.</text>
</comment>
<dbReference type="EC" id="2.3.1.-" evidence="4"/>
<dbReference type="InterPro" id="IPR000182">
    <property type="entry name" value="GNAT_dom"/>
</dbReference>
<dbReference type="RefSeq" id="WP_216457246.1">
    <property type="nucleotide sequence ID" value="NZ_JAHLQL010000004.1"/>
</dbReference>
<dbReference type="PANTHER" id="PTHR43792">
    <property type="entry name" value="GNAT FAMILY, PUTATIVE (AFU_ORTHOLOGUE AFUA_3G00765)-RELATED-RELATED"/>
    <property type="match status" value="1"/>
</dbReference>
<proteinExistence type="predicted"/>
<keyword evidence="1 4" id="KW-0808">Transferase</keyword>
<dbReference type="GO" id="GO:0016746">
    <property type="term" value="F:acyltransferase activity"/>
    <property type="evidence" value="ECO:0007669"/>
    <property type="project" value="UniProtKB-KW"/>
</dbReference>
<keyword evidence="2 4" id="KW-0012">Acyltransferase</keyword>
<accession>A0ABS6F1U6</accession>
<keyword evidence="5" id="KW-1185">Reference proteome</keyword>
<feature type="domain" description="N-acetyltransferase" evidence="3">
    <location>
        <begin position="1"/>
        <end position="139"/>
    </location>
</feature>
<dbReference type="Pfam" id="PF13302">
    <property type="entry name" value="Acetyltransf_3"/>
    <property type="match status" value="1"/>
</dbReference>
<protein>
    <submittedName>
        <fullName evidence="4">GNAT family N-acetyltransferase</fullName>
        <ecNumber evidence="4">2.3.1.-</ecNumber>
    </submittedName>
</protein>
<dbReference type="EMBL" id="JAHLQL010000004">
    <property type="protein sequence ID" value="MBU5592468.1"/>
    <property type="molecule type" value="Genomic_DNA"/>
</dbReference>
<evidence type="ECO:0000256" key="2">
    <source>
        <dbReference type="ARBA" id="ARBA00023315"/>
    </source>
</evidence>
<reference evidence="4 5" key="1">
    <citation type="submission" date="2021-06" db="EMBL/GenBank/DDBJ databases">
        <authorList>
            <person name="Sun Q."/>
            <person name="Li D."/>
        </authorList>
    </citation>
    <scope>NUCLEOTIDE SEQUENCE [LARGE SCALE GENOMIC DNA]</scope>
    <source>
        <strain evidence="4 5">MSJ-4</strain>
    </source>
</reference>
<name>A0ABS6F1U6_9CLOT</name>
<evidence type="ECO:0000256" key="1">
    <source>
        <dbReference type="ARBA" id="ARBA00022679"/>
    </source>
</evidence>
<dbReference type="PROSITE" id="PS51186">
    <property type="entry name" value="GNAT"/>
    <property type="match status" value="1"/>
</dbReference>
<organism evidence="4 5">
    <name type="scientific">Clostridium simiarum</name>
    <dbReference type="NCBI Taxonomy" id="2841506"/>
    <lineage>
        <taxon>Bacteria</taxon>
        <taxon>Bacillati</taxon>
        <taxon>Bacillota</taxon>
        <taxon>Clostridia</taxon>
        <taxon>Eubacteriales</taxon>
        <taxon>Clostridiaceae</taxon>
        <taxon>Clostridium</taxon>
    </lineage>
</organism>
<evidence type="ECO:0000313" key="5">
    <source>
        <dbReference type="Proteomes" id="UP000736583"/>
    </source>
</evidence>